<evidence type="ECO:0000313" key="4">
    <source>
        <dbReference type="Proteomes" id="UP000295212"/>
    </source>
</evidence>
<dbReference type="EMBL" id="SNZJ01000023">
    <property type="protein sequence ID" value="TDR50603.1"/>
    <property type="molecule type" value="Genomic_DNA"/>
</dbReference>
<comment type="caution">
    <text evidence="3">The sequence shown here is derived from an EMBL/GenBank/DDBJ whole genome shotgun (WGS) entry which is preliminary data.</text>
</comment>
<dbReference type="AlphaFoldDB" id="A0A4R6ZES4"/>
<name>A0A4R6ZES4_9GAMM</name>
<dbReference type="Proteomes" id="UP000295212">
    <property type="component" value="Unassembled WGS sequence"/>
</dbReference>
<feature type="region of interest" description="Disordered" evidence="1">
    <location>
        <begin position="42"/>
        <end position="66"/>
    </location>
</feature>
<feature type="signal peptide" evidence="2">
    <location>
        <begin position="1"/>
        <end position="23"/>
    </location>
</feature>
<keyword evidence="2" id="KW-0732">Signal</keyword>
<evidence type="ECO:0000313" key="3">
    <source>
        <dbReference type="EMBL" id="TDR50603.1"/>
    </source>
</evidence>
<proteinExistence type="predicted"/>
<evidence type="ECO:0000256" key="1">
    <source>
        <dbReference type="SAM" id="MobiDB-lite"/>
    </source>
</evidence>
<reference evidence="3 4" key="1">
    <citation type="submission" date="2019-03" db="EMBL/GenBank/DDBJ databases">
        <title>Genomic Encyclopedia of Type Strains, Phase III (KMG-III): the genomes of soil and plant-associated and newly described type strains.</title>
        <authorList>
            <person name="Whitman W."/>
        </authorList>
    </citation>
    <scope>NUCLEOTIDE SEQUENCE [LARGE SCALE GENOMIC DNA]</scope>
    <source>
        <strain evidence="3 4">CECT 5797</strain>
    </source>
</reference>
<organism evidence="3 4">
    <name type="scientific">Halomonas ventosae</name>
    <dbReference type="NCBI Taxonomy" id="229007"/>
    <lineage>
        <taxon>Bacteria</taxon>
        <taxon>Pseudomonadati</taxon>
        <taxon>Pseudomonadota</taxon>
        <taxon>Gammaproteobacteria</taxon>
        <taxon>Oceanospirillales</taxon>
        <taxon>Halomonadaceae</taxon>
        <taxon>Halomonas</taxon>
    </lineage>
</organism>
<feature type="chain" id="PRO_5020440438" evidence="2">
    <location>
        <begin position="24"/>
        <end position="66"/>
    </location>
</feature>
<sequence>MKNTMMRKLGLALLIAMLGAGLAACEEEQGPAEEAGENIDESMEEMGEEMEEAGEEMEQAAEDAQN</sequence>
<protein>
    <submittedName>
        <fullName evidence="3">Uncharacterized protein</fullName>
    </submittedName>
</protein>
<evidence type="ECO:0000256" key="2">
    <source>
        <dbReference type="SAM" id="SignalP"/>
    </source>
</evidence>
<dbReference type="PROSITE" id="PS51257">
    <property type="entry name" value="PROKAR_LIPOPROTEIN"/>
    <property type="match status" value="1"/>
</dbReference>
<dbReference type="RefSeq" id="WP_133637505.1">
    <property type="nucleotide sequence ID" value="NZ_SNZJ01000023.1"/>
</dbReference>
<gene>
    <name evidence="3" type="ORF">DFP85_1233</name>
</gene>
<accession>A0A4R6ZES4</accession>